<feature type="chain" id="PRO_5015592904" evidence="1">
    <location>
        <begin position="20"/>
        <end position="201"/>
    </location>
</feature>
<dbReference type="OrthoDB" id="1274930at2"/>
<accession>A0A2S7U9T2</accession>
<name>A0A2S7U9T2_9FLAO</name>
<proteinExistence type="predicted"/>
<evidence type="ECO:0000256" key="1">
    <source>
        <dbReference type="SAM" id="SignalP"/>
    </source>
</evidence>
<sequence length="201" mass="22411">MMKFKITIAFLFVSILSNAQDILSLEQAAYYSDNKLDLPQEVTKIHDLNNTLDSFVGNWTGIYNGNTIVFRIYKARVYNSYSNIEEDFINIKYDIKDSNGNIVVSSAQSGLSEFHGILYHLDGYFGLNLHDACGNTRKIYVKPEVPQQNWSVVGASKTELQVIITQGSPQGITSDPLPNNSQCTSTADYLPNGAMLILNKV</sequence>
<feature type="signal peptide" evidence="1">
    <location>
        <begin position="1"/>
        <end position="19"/>
    </location>
</feature>
<evidence type="ECO:0000313" key="3">
    <source>
        <dbReference type="Proteomes" id="UP000239747"/>
    </source>
</evidence>
<gene>
    <name evidence="2" type="ORF">BST92_05495</name>
</gene>
<dbReference type="RefSeq" id="WP_105070538.1">
    <property type="nucleotide sequence ID" value="NZ_MTPW01000001.1"/>
</dbReference>
<dbReference type="Proteomes" id="UP000239747">
    <property type="component" value="Unassembled WGS sequence"/>
</dbReference>
<evidence type="ECO:0000313" key="2">
    <source>
        <dbReference type="EMBL" id="PQJ31407.1"/>
    </source>
</evidence>
<dbReference type="AlphaFoldDB" id="A0A2S7U9T2"/>
<protein>
    <submittedName>
        <fullName evidence="2">Uncharacterized protein</fullName>
    </submittedName>
</protein>
<dbReference type="EMBL" id="MTPW01000001">
    <property type="protein sequence ID" value="PQJ31407.1"/>
    <property type="molecule type" value="Genomic_DNA"/>
</dbReference>
<keyword evidence="3" id="KW-1185">Reference proteome</keyword>
<organism evidence="2 3">
    <name type="scientific">Nonlabens arenilitoris</name>
    <dbReference type="NCBI Taxonomy" id="1217969"/>
    <lineage>
        <taxon>Bacteria</taxon>
        <taxon>Pseudomonadati</taxon>
        <taxon>Bacteroidota</taxon>
        <taxon>Flavobacteriia</taxon>
        <taxon>Flavobacteriales</taxon>
        <taxon>Flavobacteriaceae</taxon>
        <taxon>Nonlabens</taxon>
    </lineage>
</organism>
<keyword evidence="1" id="KW-0732">Signal</keyword>
<reference evidence="2 3" key="1">
    <citation type="submission" date="2017-01" db="EMBL/GenBank/DDBJ databases">
        <title>Trade-off between light-utilization and light-protection in marine flavobacteria.</title>
        <authorList>
            <person name="Kumagai Y."/>
            <person name="Yoshizawa S."/>
            <person name="Kogure K."/>
            <person name="Iwasaki W."/>
        </authorList>
    </citation>
    <scope>NUCLEOTIDE SEQUENCE [LARGE SCALE GENOMIC DNA]</scope>
    <source>
        <strain evidence="2 3">KCTC 32109</strain>
    </source>
</reference>
<comment type="caution">
    <text evidence="2">The sequence shown here is derived from an EMBL/GenBank/DDBJ whole genome shotgun (WGS) entry which is preliminary data.</text>
</comment>